<feature type="compositionally biased region" description="Basic and acidic residues" evidence="1">
    <location>
        <begin position="65"/>
        <end position="90"/>
    </location>
</feature>
<reference evidence="2 3" key="1">
    <citation type="submission" date="2022-05" db="EMBL/GenBank/DDBJ databases">
        <authorList>
            <consortium name="Genoscope - CEA"/>
            <person name="William W."/>
        </authorList>
    </citation>
    <scope>NUCLEOTIDE SEQUENCE [LARGE SCALE GENOMIC DNA]</scope>
</reference>
<feature type="compositionally biased region" description="Basic and acidic residues" evidence="1">
    <location>
        <begin position="123"/>
        <end position="135"/>
    </location>
</feature>
<sequence>LSGGDVIIVIGGDNKYKGEDEEEREVISRWAKRKVFSQFSEEYLDGRKSFIFSWNKKHREIHEKALSHHFDPNKNGRKFEYQPDQRKEQPEAATPPPSRLKELIPPFRRCFSLSGEQQYESEPPLKPESSLRHYGDLSSGLESPKDARILVLICGSSSLSKQDELRVEKVVKDYVNETEKIVAGWFKRGIVNLEPDALLQLLTLSSDVTRIGPNQGNSSEWGLHRETDRQVQALQPRRATANYPATRGRAHQETVILECRLFYGKNFQSRLDLLNKIHDSKVVDSIYANLFEKYKTIALAFVKFFTDTSGYLRYTVEIRSAEDPDVEGVQIADNETLLLSTLVRYGNVSFENGDVQFHRVDFNLPPGIADDLKSVFERYPKVSLFIVRNEKGELRCHYITGAFNKVLGIVLIK</sequence>
<feature type="region of interest" description="Disordered" evidence="1">
    <location>
        <begin position="65"/>
        <end position="102"/>
    </location>
</feature>
<organism evidence="2 3">
    <name type="scientific">Pocillopora meandrina</name>
    <dbReference type="NCBI Taxonomy" id="46732"/>
    <lineage>
        <taxon>Eukaryota</taxon>
        <taxon>Metazoa</taxon>
        <taxon>Cnidaria</taxon>
        <taxon>Anthozoa</taxon>
        <taxon>Hexacorallia</taxon>
        <taxon>Scleractinia</taxon>
        <taxon>Astrocoeniina</taxon>
        <taxon>Pocilloporidae</taxon>
        <taxon>Pocillopora</taxon>
    </lineage>
</organism>
<comment type="caution">
    <text evidence="2">The sequence shown here is derived from an EMBL/GenBank/DDBJ whole genome shotgun (WGS) entry which is preliminary data.</text>
</comment>
<protein>
    <submittedName>
        <fullName evidence="2">Uncharacterized protein</fullName>
    </submittedName>
</protein>
<keyword evidence="3" id="KW-1185">Reference proteome</keyword>
<dbReference type="Proteomes" id="UP001159428">
    <property type="component" value="Unassembled WGS sequence"/>
</dbReference>
<name>A0AAU9WMI2_9CNID</name>
<dbReference type="AlphaFoldDB" id="A0AAU9WMI2"/>
<gene>
    <name evidence="2" type="ORF">PMEA_00008223</name>
</gene>
<evidence type="ECO:0000256" key="1">
    <source>
        <dbReference type="SAM" id="MobiDB-lite"/>
    </source>
</evidence>
<evidence type="ECO:0000313" key="2">
    <source>
        <dbReference type="EMBL" id="CAH3119303.1"/>
    </source>
</evidence>
<proteinExistence type="predicted"/>
<dbReference type="EMBL" id="CALNXJ010000017">
    <property type="protein sequence ID" value="CAH3119303.1"/>
    <property type="molecule type" value="Genomic_DNA"/>
</dbReference>
<accession>A0AAU9WMI2</accession>
<feature type="region of interest" description="Disordered" evidence="1">
    <location>
        <begin position="118"/>
        <end position="137"/>
    </location>
</feature>
<evidence type="ECO:0000313" key="3">
    <source>
        <dbReference type="Proteomes" id="UP001159428"/>
    </source>
</evidence>
<feature type="non-terminal residue" evidence="2">
    <location>
        <position position="1"/>
    </location>
</feature>